<accession>A0A6L9QTM1</accession>
<gene>
    <name evidence="2" type="ORF">G3I70_39070</name>
</gene>
<organism evidence="2 3">
    <name type="scientific">Actinomadura bangladeshensis</name>
    <dbReference type="NCBI Taxonomy" id="453573"/>
    <lineage>
        <taxon>Bacteria</taxon>
        <taxon>Bacillati</taxon>
        <taxon>Actinomycetota</taxon>
        <taxon>Actinomycetes</taxon>
        <taxon>Streptosporangiales</taxon>
        <taxon>Thermomonosporaceae</taxon>
        <taxon>Actinomadura</taxon>
    </lineage>
</organism>
<comment type="caution">
    <text evidence="2">The sequence shown here is derived from an EMBL/GenBank/DDBJ whole genome shotgun (WGS) entry which is preliminary data.</text>
</comment>
<reference evidence="2 3" key="1">
    <citation type="submission" date="2020-01" db="EMBL/GenBank/DDBJ databases">
        <title>Insect and environment-associated Actinomycetes.</title>
        <authorList>
            <person name="Currrie C."/>
            <person name="Chevrette M."/>
            <person name="Carlson C."/>
            <person name="Stubbendieck R."/>
            <person name="Wendt-Pienkowski E."/>
        </authorList>
    </citation>
    <scope>NUCLEOTIDE SEQUENCE [LARGE SCALE GENOMIC DNA]</scope>
    <source>
        <strain evidence="2 3">SID10258</strain>
    </source>
</reference>
<evidence type="ECO:0000313" key="3">
    <source>
        <dbReference type="Proteomes" id="UP000475532"/>
    </source>
</evidence>
<dbReference type="AlphaFoldDB" id="A0A6L9QTM1"/>
<evidence type="ECO:0000313" key="2">
    <source>
        <dbReference type="EMBL" id="NEA28458.1"/>
    </source>
</evidence>
<proteinExistence type="predicted"/>
<sequence>MATFGEMTALADQYLTDLRHHLHTNDLAHDLRHHTVPPELARLTHVLARYHDQIAAGFGRPHPTTAGVRDAAHRAGTLIKQAEHLLGPPADTPTPRSALAANLRAASLALGCGLDLLATHFPTDPDQPTSTNAIVIAAPDTARALLHQLSTHTATLGHLAHGTGSNQAGPLLLKAAVLARIYSENQPPPPITAIPVHHTPDRIPPQPGESTDQALAGIDASIQRLSNPTTATSVTTWRYLARAAAIICDLNHKTIRQLVYRITELNQPDHLPAIKQAGTELRHLRATWKSIVQRWDTHIGHHGHPANGPATDAGDLIIRLGRLIHTDPAWRPSPRSSPQLAPPRQLAPTLTQAAELAAITLKTIEACNTLAAHHHAAINDAAAIGALNHQKKHPTHHRPHVPASARELSTRYKTAQTKGQQTITTLGQAIHNLTSACAAVPEEAGLIFHRNSIPDEHTKHRLAAADFPYSINECLEQSVATPQSLPPSTTPTNTPSPTDNRPEAPHRR</sequence>
<dbReference type="RefSeq" id="WP_163062901.1">
    <property type="nucleotide sequence ID" value="NZ_JAAGLI010001060.1"/>
</dbReference>
<dbReference type="Proteomes" id="UP000475532">
    <property type="component" value="Unassembled WGS sequence"/>
</dbReference>
<protein>
    <submittedName>
        <fullName evidence="2">Uncharacterized protein</fullName>
    </submittedName>
</protein>
<dbReference type="EMBL" id="JAAGLI010001060">
    <property type="protein sequence ID" value="NEA28458.1"/>
    <property type="molecule type" value="Genomic_DNA"/>
</dbReference>
<evidence type="ECO:0000256" key="1">
    <source>
        <dbReference type="SAM" id="MobiDB-lite"/>
    </source>
</evidence>
<feature type="region of interest" description="Disordered" evidence="1">
    <location>
        <begin position="478"/>
        <end position="508"/>
    </location>
</feature>
<name>A0A6L9QTM1_9ACTN</name>